<dbReference type="AlphaFoldDB" id="I0IMR8"/>
<evidence type="ECO:0000256" key="1">
    <source>
        <dbReference type="SAM" id="Coils"/>
    </source>
</evidence>
<sequence>MRFLIVVLIFIVIGLGYLLAEKKGKDNQFTQLGENIGITSKGVSNGKEKALESVKKIRVSLLLRLTENSIEIASRDLLDKNFGKANEAVVSALGDINSIKKINKDMEDLNSVKNNLEKAESEIKSMNADAINTLLIAQSSIRSIRTKENNSGN</sequence>
<feature type="coiled-coil region" evidence="1">
    <location>
        <begin position="99"/>
        <end position="129"/>
    </location>
</feature>
<evidence type="ECO:0000313" key="3">
    <source>
        <dbReference type="Proteomes" id="UP000007382"/>
    </source>
</evidence>
<gene>
    <name evidence="2" type="ordered locus">LFE_0858</name>
</gene>
<organism evidence="2 3">
    <name type="scientific">Leptospirillum ferrooxidans (strain C2-3)</name>
    <dbReference type="NCBI Taxonomy" id="1162668"/>
    <lineage>
        <taxon>Bacteria</taxon>
        <taxon>Pseudomonadati</taxon>
        <taxon>Nitrospirota</taxon>
        <taxon>Nitrospiria</taxon>
        <taxon>Nitrospirales</taxon>
        <taxon>Nitrospiraceae</taxon>
        <taxon>Leptospirillum</taxon>
    </lineage>
</organism>
<dbReference type="OrthoDB" id="9897851at2"/>
<dbReference type="KEGG" id="lfc:LFE_0858"/>
<protein>
    <submittedName>
        <fullName evidence="2">Uncharacterized protein</fullName>
    </submittedName>
</protein>
<accession>I0IMR8</accession>
<keyword evidence="3" id="KW-1185">Reference proteome</keyword>
<keyword evidence="1" id="KW-0175">Coiled coil</keyword>
<dbReference type="HOGENOM" id="CLU_1710998_0_0_0"/>
<evidence type="ECO:0000313" key="2">
    <source>
        <dbReference type="EMBL" id="BAM06567.1"/>
    </source>
</evidence>
<dbReference type="EMBL" id="AP012342">
    <property type="protein sequence ID" value="BAM06567.1"/>
    <property type="molecule type" value="Genomic_DNA"/>
</dbReference>
<reference evidence="2 3" key="1">
    <citation type="journal article" date="2012" name="J. Bacteriol.">
        <title>Complete Genome Sequence of Leptospirillum ferrooxidans Strain C2-3, Isolated from a Fresh Volcanic Ash Deposit on the Island of Miyake, Japan.</title>
        <authorList>
            <person name="Fujimura R."/>
            <person name="Sato Y."/>
            <person name="Nishizawa T."/>
            <person name="Oshima K."/>
            <person name="Kim S.-W."/>
            <person name="Hattori M."/>
            <person name="Kamijo T."/>
            <person name="Ohta H."/>
        </authorList>
    </citation>
    <scope>NUCLEOTIDE SEQUENCE [LARGE SCALE GENOMIC DNA]</scope>
    <source>
        <strain evidence="2 3">C2-3</strain>
    </source>
</reference>
<dbReference type="PATRIC" id="fig|1162668.3.peg.1004"/>
<reference evidence="3" key="2">
    <citation type="submission" date="2012-03" db="EMBL/GenBank/DDBJ databases">
        <title>The complete genome sequence of the pioneer microbe on fresh volcanic deposit, Leptospirillum ferrooxidans strain C2-3.</title>
        <authorList>
            <person name="Fujimura R."/>
            <person name="Sato Y."/>
            <person name="Nishizawa T."/>
            <person name="Nanba K."/>
            <person name="Oshima K."/>
            <person name="Hattori M."/>
            <person name="Kamijo T."/>
            <person name="Ohta H."/>
        </authorList>
    </citation>
    <scope>NUCLEOTIDE SEQUENCE [LARGE SCALE GENOMIC DNA]</scope>
    <source>
        <strain evidence="3">C2-3</strain>
    </source>
</reference>
<dbReference type="RefSeq" id="WP_014449058.1">
    <property type="nucleotide sequence ID" value="NC_017094.1"/>
</dbReference>
<dbReference type="Proteomes" id="UP000007382">
    <property type="component" value="Chromosome"/>
</dbReference>
<name>I0IMR8_LEPFC</name>
<proteinExistence type="predicted"/>